<accession>A0ABD6BL51</accession>
<dbReference type="Pfam" id="PF18545">
    <property type="entry name" value="HalOD1"/>
    <property type="match status" value="1"/>
</dbReference>
<protein>
    <submittedName>
        <fullName evidence="3">HalOD1 output domain-containing protein</fullName>
    </submittedName>
</protein>
<evidence type="ECO:0000313" key="4">
    <source>
        <dbReference type="Proteomes" id="UP001597076"/>
    </source>
</evidence>
<gene>
    <name evidence="3" type="ORF">ACFR99_18060</name>
</gene>
<name>A0ABD6BL51_9EURY</name>
<evidence type="ECO:0000313" key="3">
    <source>
        <dbReference type="EMBL" id="MFD1565445.1"/>
    </source>
</evidence>
<sequence length="112" mass="11782">METSEQRSTDTAGRYELSSGEPISTGVVMAIAAASDAEPVPTADATEGTPVLEPLYTVVDPDALDALFAADGSGTAGPKRVTFFYHGYEVTVTESRQVCLERLERPAGDVAE</sequence>
<proteinExistence type="predicted"/>
<reference evidence="3 4" key="1">
    <citation type="journal article" date="2019" name="Int. J. Syst. Evol. Microbiol.">
        <title>The Global Catalogue of Microorganisms (GCM) 10K type strain sequencing project: providing services to taxonomists for standard genome sequencing and annotation.</title>
        <authorList>
            <consortium name="The Broad Institute Genomics Platform"/>
            <consortium name="The Broad Institute Genome Sequencing Center for Infectious Disease"/>
            <person name="Wu L."/>
            <person name="Ma J."/>
        </authorList>
    </citation>
    <scope>NUCLEOTIDE SEQUENCE [LARGE SCALE GENOMIC DNA]</scope>
    <source>
        <strain evidence="3 4">CGMCC 1.12230</strain>
    </source>
</reference>
<organism evidence="3 4">
    <name type="scientific">Haloarchaeobius amylolyticus</name>
    <dbReference type="NCBI Taxonomy" id="1198296"/>
    <lineage>
        <taxon>Archaea</taxon>
        <taxon>Methanobacteriati</taxon>
        <taxon>Methanobacteriota</taxon>
        <taxon>Stenosarchaea group</taxon>
        <taxon>Halobacteria</taxon>
        <taxon>Halobacteriales</taxon>
        <taxon>Halorubellaceae</taxon>
        <taxon>Haloarchaeobius</taxon>
    </lineage>
</organism>
<dbReference type="InterPro" id="IPR040624">
    <property type="entry name" value="HalOD1"/>
</dbReference>
<feature type="region of interest" description="Disordered" evidence="1">
    <location>
        <begin position="1"/>
        <end position="20"/>
    </location>
</feature>
<dbReference type="AlphaFoldDB" id="A0ABD6BL51"/>
<dbReference type="Proteomes" id="UP001597076">
    <property type="component" value="Unassembled WGS sequence"/>
</dbReference>
<evidence type="ECO:0000256" key="1">
    <source>
        <dbReference type="SAM" id="MobiDB-lite"/>
    </source>
</evidence>
<keyword evidence="4" id="KW-1185">Reference proteome</keyword>
<dbReference type="EMBL" id="JBHUDI010000011">
    <property type="protein sequence ID" value="MFD1565445.1"/>
    <property type="molecule type" value="Genomic_DNA"/>
</dbReference>
<evidence type="ECO:0000259" key="2">
    <source>
        <dbReference type="Pfam" id="PF18545"/>
    </source>
</evidence>
<feature type="domain" description="Halobacterial output" evidence="2">
    <location>
        <begin position="20"/>
        <end position="98"/>
    </location>
</feature>
<comment type="caution">
    <text evidence="3">The sequence shown here is derived from an EMBL/GenBank/DDBJ whole genome shotgun (WGS) entry which is preliminary data.</text>
</comment>
<dbReference type="RefSeq" id="WP_390290409.1">
    <property type="nucleotide sequence ID" value="NZ_JBHUDI010000011.1"/>
</dbReference>